<dbReference type="AlphaFoldDB" id="A0ABD1CBR7"/>
<feature type="compositionally biased region" description="Low complexity" evidence="6">
    <location>
        <begin position="471"/>
        <end position="490"/>
    </location>
</feature>
<evidence type="ECO:0000256" key="6">
    <source>
        <dbReference type="SAM" id="MobiDB-lite"/>
    </source>
</evidence>
<dbReference type="PROSITE" id="PS50118">
    <property type="entry name" value="HMG_BOX_2"/>
    <property type="match status" value="1"/>
</dbReference>
<evidence type="ECO:0000256" key="1">
    <source>
        <dbReference type="ARBA" id="ARBA00023015"/>
    </source>
</evidence>
<evidence type="ECO:0000256" key="3">
    <source>
        <dbReference type="ARBA" id="ARBA00023163"/>
    </source>
</evidence>
<dbReference type="Gene3D" id="1.10.30.10">
    <property type="entry name" value="High mobility group box domain"/>
    <property type="match status" value="1"/>
</dbReference>
<feature type="region of interest" description="Disordered" evidence="6">
    <location>
        <begin position="697"/>
        <end position="817"/>
    </location>
</feature>
<evidence type="ECO:0000259" key="7">
    <source>
        <dbReference type="PROSITE" id="PS50118"/>
    </source>
</evidence>
<dbReference type="PANTHER" id="PTHR45789:SF2">
    <property type="entry name" value="FI18025P1"/>
    <property type="match status" value="1"/>
</dbReference>
<feature type="region of interest" description="Disordered" evidence="6">
    <location>
        <begin position="928"/>
        <end position="966"/>
    </location>
</feature>
<keyword evidence="3" id="KW-0804">Transcription</keyword>
<evidence type="ECO:0000313" key="9">
    <source>
        <dbReference type="Proteomes" id="UP001562425"/>
    </source>
</evidence>
<keyword evidence="4 5" id="KW-0539">Nucleus</keyword>
<feature type="compositionally biased region" description="Polar residues" evidence="6">
    <location>
        <begin position="202"/>
        <end position="214"/>
    </location>
</feature>
<dbReference type="Pfam" id="PF00505">
    <property type="entry name" value="HMG_box"/>
    <property type="match status" value="1"/>
</dbReference>
<evidence type="ECO:0000256" key="5">
    <source>
        <dbReference type="PROSITE-ProRule" id="PRU00267"/>
    </source>
</evidence>
<feature type="region of interest" description="Disordered" evidence="6">
    <location>
        <begin position="168"/>
        <end position="187"/>
    </location>
</feature>
<dbReference type="InterPro" id="IPR009071">
    <property type="entry name" value="HMG_box_dom"/>
</dbReference>
<feature type="region of interest" description="Disordered" evidence="6">
    <location>
        <begin position="1"/>
        <end position="30"/>
    </location>
</feature>
<proteinExistence type="predicted"/>
<evidence type="ECO:0000256" key="4">
    <source>
        <dbReference type="ARBA" id="ARBA00023242"/>
    </source>
</evidence>
<feature type="compositionally biased region" description="Gly residues" evidence="6">
    <location>
        <begin position="945"/>
        <end position="959"/>
    </location>
</feature>
<protein>
    <recommendedName>
        <fullName evidence="7">HMG box domain-containing protein</fullName>
    </recommendedName>
</protein>
<keyword evidence="9" id="KW-1185">Reference proteome</keyword>
<dbReference type="PANTHER" id="PTHR45789">
    <property type="entry name" value="FI18025P1"/>
    <property type="match status" value="1"/>
</dbReference>
<name>A0ABD1CBR7_CULPP</name>
<feature type="DNA-binding region" description="HMG box" evidence="5">
    <location>
        <begin position="817"/>
        <end position="885"/>
    </location>
</feature>
<feature type="compositionally biased region" description="Basic and acidic residues" evidence="6">
    <location>
        <begin position="599"/>
        <end position="611"/>
    </location>
</feature>
<feature type="compositionally biased region" description="Polar residues" evidence="6">
    <location>
        <begin position="491"/>
        <end position="509"/>
    </location>
</feature>
<accession>A0ABD1CBR7</accession>
<keyword evidence="2 5" id="KW-0238">DNA-binding</keyword>
<dbReference type="GO" id="GO:0005634">
    <property type="term" value="C:nucleus"/>
    <property type="evidence" value="ECO:0007669"/>
    <property type="project" value="UniProtKB-UniRule"/>
</dbReference>
<sequence length="966" mass="106411">MSSKRKSPPNKLSNAGSPASPPQHEKNNFKKISLKNEDLIRSSPVKELNCAFDASFLSMQKMQSQLEPKFVKNEMHNSGDYIMGGSPHHHQQQLHHHQMSGGHLFGGMPGGAAGGHPLMMDGDFHQFNLPFLNVASYILKGSDPAIGKNDNYQLTMNLDSLNISNNQAEMAHQQQQQQQPGPPRKMNNLILNHLKSIVDNFDSLNNNVNDKNSYTPPPPSMPTSSQQQQQTSSAINHNNNNNHHRATPDEPPSGGDAANNHDDKQNYEGFRSRLDERISNLQLSKREINLMRLNLSLLDFPNEIPPSLLNNNSGRNYGGGGYDGSRPPGDDLNCSNASQNNANIKLIKRSFKESLYEKEKNINRLIMYFTIWREMLLKAEFVRLGGLKGSRQRKRDSESGFNYCDTAANQVILPNLKIELYICDTIKLAKGPGGASTLLGDWIGADNKKYKFNNNSKSNLDAAASTVTAAPSSTVVSTTPPHGQQQPPQQLSLAATSSLPRRSDASGSTPPTPSGGDDDVPLDDNCIQRYRNVFQAISGNSGGETRKKGSRKRPPGFMDELLDVGQEEDKSSPVDLRSGPTTPTSYELEYDGGGGGGGGKKEDQRYLKDEAPINLSKRKSDYSPIREMGNGGKLGLFQHCDLDGDGMRMDGVGSLGNDRDLADKYLLKPKRERLDPEPVVGGLFDYKPDGLKAKLGLYHQSPSPHHSPDGMGDGGYSLPQPFFIKNPDLHGGNPPGLGVPFNSNAMLDNMNRHLMRQQQQQQQLQNTVQGMPPGGSTGSGSGSSKKDKSNHHQQLAMDLNPGELNTSRRSGAEKNHIKRPMNAFMVWAKDERRKILKACPDMHNSNISKILGARWKAMTNLEKQPYYEEQAKLSKQHMEKHPDYRYRPRPKRTCIIDGKKMRISEYKCLMKNRRQEIRQFWTRDYDGASDQSCGPMDKPPSGAPGSTGGGGGSGGGGGKAIKNEAM</sequence>
<keyword evidence="1" id="KW-0805">Transcription regulation</keyword>
<evidence type="ECO:0000313" key="8">
    <source>
        <dbReference type="EMBL" id="KAL1373803.1"/>
    </source>
</evidence>
<dbReference type="Proteomes" id="UP001562425">
    <property type="component" value="Unassembled WGS sequence"/>
</dbReference>
<dbReference type="FunFam" id="1.10.30.10:FF:000003">
    <property type="entry name" value="Putative transcription factor SOX-6"/>
    <property type="match status" value="1"/>
</dbReference>
<reference evidence="8 9" key="1">
    <citation type="submission" date="2024-05" db="EMBL/GenBank/DDBJ databases">
        <title>Culex pipiens pipiens assembly and annotation.</title>
        <authorList>
            <person name="Alout H."/>
            <person name="Durand T."/>
        </authorList>
    </citation>
    <scope>NUCLEOTIDE SEQUENCE [LARGE SCALE GENOMIC DNA]</scope>
    <source>
        <strain evidence="8">HA-2024</strain>
        <tissue evidence="8">Whole body</tissue>
    </source>
</reference>
<dbReference type="SUPFAM" id="SSF47095">
    <property type="entry name" value="HMG-box"/>
    <property type="match status" value="1"/>
</dbReference>
<dbReference type="CDD" id="cd22042">
    <property type="entry name" value="HMG-box_EGL13-like"/>
    <property type="match status" value="1"/>
</dbReference>
<organism evidence="8 9">
    <name type="scientific">Culex pipiens pipiens</name>
    <name type="common">Northern house mosquito</name>
    <dbReference type="NCBI Taxonomy" id="38569"/>
    <lineage>
        <taxon>Eukaryota</taxon>
        <taxon>Metazoa</taxon>
        <taxon>Ecdysozoa</taxon>
        <taxon>Arthropoda</taxon>
        <taxon>Hexapoda</taxon>
        <taxon>Insecta</taxon>
        <taxon>Pterygota</taxon>
        <taxon>Neoptera</taxon>
        <taxon>Endopterygota</taxon>
        <taxon>Diptera</taxon>
        <taxon>Nematocera</taxon>
        <taxon>Culicoidea</taxon>
        <taxon>Culicidae</taxon>
        <taxon>Culicinae</taxon>
        <taxon>Culicini</taxon>
        <taxon>Culex</taxon>
        <taxon>Culex</taxon>
    </lineage>
</organism>
<feature type="domain" description="HMG box" evidence="7">
    <location>
        <begin position="817"/>
        <end position="885"/>
    </location>
</feature>
<feature type="region of interest" description="Disordered" evidence="6">
    <location>
        <begin position="202"/>
        <end position="265"/>
    </location>
</feature>
<dbReference type="GO" id="GO:0003677">
    <property type="term" value="F:DNA binding"/>
    <property type="evidence" value="ECO:0007669"/>
    <property type="project" value="UniProtKB-UniRule"/>
</dbReference>
<dbReference type="SMART" id="SM00398">
    <property type="entry name" value="HMG"/>
    <property type="match status" value="1"/>
</dbReference>
<dbReference type="InterPro" id="IPR036910">
    <property type="entry name" value="HMG_box_dom_sf"/>
</dbReference>
<evidence type="ECO:0000256" key="2">
    <source>
        <dbReference type="ARBA" id="ARBA00023125"/>
    </source>
</evidence>
<feature type="region of interest" description="Disordered" evidence="6">
    <location>
        <begin position="471"/>
        <end position="613"/>
    </location>
</feature>
<feature type="compositionally biased region" description="Gly residues" evidence="6">
    <location>
        <begin position="772"/>
        <end position="781"/>
    </location>
</feature>
<comment type="caution">
    <text evidence="8">The sequence shown here is derived from an EMBL/GenBank/DDBJ whole genome shotgun (WGS) entry which is preliminary data.</text>
</comment>
<dbReference type="InterPro" id="IPR051356">
    <property type="entry name" value="SOX/SOX-like_TF"/>
</dbReference>
<dbReference type="EMBL" id="JBEHCU010013967">
    <property type="protein sequence ID" value="KAL1373803.1"/>
    <property type="molecule type" value="Genomic_DNA"/>
</dbReference>
<feature type="compositionally biased region" description="Low complexity" evidence="6">
    <location>
        <begin position="222"/>
        <end position="241"/>
    </location>
</feature>
<gene>
    <name evidence="8" type="ORF">pipiens_018441</name>
</gene>